<dbReference type="Proteomes" id="UP001215598">
    <property type="component" value="Unassembled WGS sequence"/>
</dbReference>
<feature type="region of interest" description="Disordered" evidence="1">
    <location>
        <begin position="142"/>
        <end position="289"/>
    </location>
</feature>
<organism evidence="2 3">
    <name type="scientific">Mycena metata</name>
    <dbReference type="NCBI Taxonomy" id="1033252"/>
    <lineage>
        <taxon>Eukaryota</taxon>
        <taxon>Fungi</taxon>
        <taxon>Dikarya</taxon>
        <taxon>Basidiomycota</taxon>
        <taxon>Agaricomycotina</taxon>
        <taxon>Agaricomycetes</taxon>
        <taxon>Agaricomycetidae</taxon>
        <taxon>Agaricales</taxon>
        <taxon>Marasmiineae</taxon>
        <taxon>Mycenaceae</taxon>
        <taxon>Mycena</taxon>
    </lineage>
</organism>
<reference evidence="2" key="1">
    <citation type="submission" date="2023-03" db="EMBL/GenBank/DDBJ databases">
        <title>Massive genome expansion in bonnet fungi (Mycena s.s.) driven by repeated elements and novel gene families across ecological guilds.</title>
        <authorList>
            <consortium name="Lawrence Berkeley National Laboratory"/>
            <person name="Harder C.B."/>
            <person name="Miyauchi S."/>
            <person name="Viragh M."/>
            <person name="Kuo A."/>
            <person name="Thoen E."/>
            <person name="Andreopoulos B."/>
            <person name="Lu D."/>
            <person name="Skrede I."/>
            <person name="Drula E."/>
            <person name="Henrissat B."/>
            <person name="Morin E."/>
            <person name="Kohler A."/>
            <person name="Barry K."/>
            <person name="LaButti K."/>
            <person name="Morin E."/>
            <person name="Salamov A."/>
            <person name="Lipzen A."/>
            <person name="Mereny Z."/>
            <person name="Hegedus B."/>
            <person name="Baldrian P."/>
            <person name="Stursova M."/>
            <person name="Weitz H."/>
            <person name="Taylor A."/>
            <person name="Grigoriev I.V."/>
            <person name="Nagy L.G."/>
            <person name="Martin F."/>
            <person name="Kauserud H."/>
        </authorList>
    </citation>
    <scope>NUCLEOTIDE SEQUENCE</scope>
    <source>
        <strain evidence="2">CBHHK182m</strain>
    </source>
</reference>
<gene>
    <name evidence="2" type="ORF">B0H16DRAFT_1475121</name>
</gene>
<name>A0AAD7HET7_9AGAR</name>
<feature type="compositionally biased region" description="Low complexity" evidence="1">
    <location>
        <begin position="273"/>
        <end position="289"/>
    </location>
</feature>
<protein>
    <submittedName>
        <fullName evidence="2">Uncharacterized protein</fullName>
    </submittedName>
</protein>
<evidence type="ECO:0000256" key="1">
    <source>
        <dbReference type="SAM" id="MobiDB-lite"/>
    </source>
</evidence>
<comment type="caution">
    <text evidence="2">The sequence shown here is derived from an EMBL/GenBank/DDBJ whole genome shotgun (WGS) entry which is preliminary data.</text>
</comment>
<accession>A0AAD7HET7</accession>
<proteinExistence type="predicted"/>
<keyword evidence="3" id="KW-1185">Reference proteome</keyword>
<dbReference type="AlphaFoldDB" id="A0AAD7HET7"/>
<evidence type="ECO:0000313" key="2">
    <source>
        <dbReference type="EMBL" id="KAJ7719107.1"/>
    </source>
</evidence>
<evidence type="ECO:0000313" key="3">
    <source>
        <dbReference type="Proteomes" id="UP001215598"/>
    </source>
</evidence>
<feature type="compositionally biased region" description="Pro residues" evidence="1">
    <location>
        <begin position="185"/>
        <end position="195"/>
    </location>
</feature>
<feature type="compositionally biased region" description="Low complexity" evidence="1">
    <location>
        <begin position="196"/>
        <end position="216"/>
    </location>
</feature>
<feature type="compositionally biased region" description="Pro residues" evidence="1">
    <location>
        <begin position="149"/>
        <end position="165"/>
    </location>
</feature>
<feature type="compositionally biased region" description="Low complexity" evidence="1">
    <location>
        <begin position="225"/>
        <end position="243"/>
    </location>
</feature>
<sequence>MDFALSGMPSLRKFCLVRPAAQDHEGWSAIPRSATGIPLFPTVDFDNTTRAGLAQIADLFLKVSWDHTWPSDKVYTTLPYDQLTKHPDDFYDTQQYTFRLNIPLAEMSLSQLSRIIEDLITISTTDSPFVFREKRDILARRQSRTCSPSLPPAPVPIVPPPPPPSTETQTLPLVPPASKAAPANPTLPPPPPPPSTETQTPAPATSTAAPPSAEDLTPPPPPPSTETQTAPPVPPASTAATAAVEDPTFPPPPPPSTNAVKKPVRGKGQKRTAAVAFGADADPGADSADTPLQEAREERAQVAAAAHAKTAAKVKTTKWQYPYGMTSAGVRVTRKGANENGRKVAGLNIGVITPQGRGREEVLHISVTMQHTPEQSLDT</sequence>
<dbReference type="EMBL" id="JARKIB010000256">
    <property type="protein sequence ID" value="KAJ7719107.1"/>
    <property type="molecule type" value="Genomic_DNA"/>
</dbReference>